<evidence type="ECO:0000256" key="6">
    <source>
        <dbReference type="ARBA" id="ARBA00022777"/>
    </source>
</evidence>
<comment type="similarity">
    <text evidence="2 10">Belongs to the gluconokinase GntK/GntV family.</text>
</comment>
<dbReference type="PANTHER" id="PTHR43442:SF3">
    <property type="entry name" value="GLUCONOKINASE-RELATED"/>
    <property type="match status" value="1"/>
</dbReference>
<dbReference type="InterPro" id="IPR027417">
    <property type="entry name" value="P-loop_NTPase"/>
</dbReference>
<organism evidence="11 12">
    <name type="scientific">Vibrio albus</name>
    <dbReference type="NCBI Taxonomy" id="2200953"/>
    <lineage>
        <taxon>Bacteria</taxon>
        <taxon>Pseudomonadati</taxon>
        <taxon>Pseudomonadota</taxon>
        <taxon>Gammaproteobacteria</taxon>
        <taxon>Vibrionales</taxon>
        <taxon>Vibrionaceae</taxon>
        <taxon>Vibrio</taxon>
    </lineage>
</organism>
<evidence type="ECO:0000256" key="7">
    <source>
        <dbReference type="ARBA" id="ARBA00022840"/>
    </source>
</evidence>
<dbReference type="GO" id="GO:0005524">
    <property type="term" value="F:ATP binding"/>
    <property type="evidence" value="ECO:0007669"/>
    <property type="project" value="UniProtKB-KW"/>
</dbReference>
<accession>A0A2U3B4T2</accession>
<dbReference type="Gene3D" id="3.40.50.300">
    <property type="entry name" value="P-loop containing nucleotide triphosphate hydrolases"/>
    <property type="match status" value="1"/>
</dbReference>
<dbReference type="OrthoDB" id="9795716at2"/>
<dbReference type="GO" id="GO:0046316">
    <property type="term" value="F:gluconokinase activity"/>
    <property type="evidence" value="ECO:0007669"/>
    <property type="project" value="UniProtKB-EC"/>
</dbReference>
<evidence type="ECO:0000313" key="12">
    <source>
        <dbReference type="Proteomes" id="UP000245362"/>
    </source>
</evidence>
<comment type="pathway">
    <text evidence="1">Carbohydrate acid metabolism.</text>
</comment>
<dbReference type="InterPro" id="IPR006001">
    <property type="entry name" value="Therm_gnt_kin"/>
</dbReference>
<dbReference type="CDD" id="cd02021">
    <property type="entry name" value="GntK"/>
    <property type="match status" value="1"/>
</dbReference>
<evidence type="ECO:0000256" key="2">
    <source>
        <dbReference type="ARBA" id="ARBA00008420"/>
    </source>
</evidence>
<name>A0A2U3B4T2_9VIBR</name>
<dbReference type="EC" id="2.7.1.12" evidence="3 10"/>
<keyword evidence="6 10" id="KW-0418">Kinase</keyword>
<sequence length="162" mass="18387">MMNRKYVVMGVSGCGKSSIGAALSQKLNIPFFDGDDFHPAENVQKMQNGQPLTDADRQSWLETLNTLINENDALVIACSALKPEYRNLLRQGNPDIRFIYLKGDFDTIWSRHQKREGHYFNGSAMLESQFDTLVEPNEQEALHVDIKQSPQQIIQYILANLA</sequence>
<keyword evidence="8" id="KW-0311">Gluconate utilization</keyword>
<evidence type="ECO:0000256" key="8">
    <source>
        <dbReference type="ARBA" id="ARBA00023064"/>
    </source>
</evidence>
<evidence type="ECO:0000256" key="4">
    <source>
        <dbReference type="ARBA" id="ARBA00022679"/>
    </source>
</evidence>
<dbReference type="Pfam" id="PF01202">
    <property type="entry name" value="SKI"/>
    <property type="match status" value="1"/>
</dbReference>
<evidence type="ECO:0000256" key="3">
    <source>
        <dbReference type="ARBA" id="ARBA00012054"/>
    </source>
</evidence>
<dbReference type="InterPro" id="IPR031322">
    <property type="entry name" value="Shikimate/glucono_kinase"/>
</dbReference>
<dbReference type="NCBIfam" id="TIGR01313">
    <property type="entry name" value="therm_gnt_kin"/>
    <property type="match status" value="1"/>
</dbReference>
<dbReference type="GO" id="GO:0005737">
    <property type="term" value="C:cytoplasm"/>
    <property type="evidence" value="ECO:0007669"/>
    <property type="project" value="TreeGrafter"/>
</dbReference>
<evidence type="ECO:0000313" key="11">
    <source>
        <dbReference type="EMBL" id="PWI31782.1"/>
    </source>
</evidence>
<dbReference type="EMBL" id="QFWT01000015">
    <property type="protein sequence ID" value="PWI31782.1"/>
    <property type="molecule type" value="Genomic_DNA"/>
</dbReference>
<dbReference type="PANTHER" id="PTHR43442">
    <property type="entry name" value="GLUCONOKINASE-RELATED"/>
    <property type="match status" value="1"/>
</dbReference>
<gene>
    <name evidence="11" type="ORF">DI392_18745</name>
</gene>
<dbReference type="FunFam" id="3.40.50.300:FF:000522">
    <property type="entry name" value="Gluconokinase"/>
    <property type="match status" value="1"/>
</dbReference>
<keyword evidence="7 10" id="KW-0067">ATP-binding</keyword>
<evidence type="ECO:0000256" key="1">
    <source>
        <dbReference type="ARBA" id="ARBA00004761"/>
    </source>
</evidence>
<evidence type="ECO:0000256" key="10">
    <source>
        <dbReference type="RuleBase" id="RU363066"/>
    </source>
</evidence>
<keyword evidence="5 10" id="KW-0547">Nucleotide-binding</keyword>
<dbReference type="GO" id="GO:0019521">
    <property type="term" value="P:D-gluconate metabolic process"/>
    <property type="evidence" value="ECO:0007669"/>
    <property type="project" value="UniProtKB-KW"/>
</dbReference>
<dbReference type="SUPFAM" id="SSF52540">
    <property type="entry name" value="P-loop containing nucleoside triphosphate hydrolases"/>
    <property type="match status" value="1"/>
</dbReference>
<comment type="caution">
    <text evidence="11">The sequence shown here is derived from an EMBL/GenBank/DDBJ whole genome shotgun (WGS) entry which is preliminary data.</text>
</comment>
<evidence type="ECO:0000256" key="9">
    <source>
        <dbReference type="ARBA" id="ARBA00048090"/>
    </source>
</evidence>
<evidence type="ECO:0000256" key="5">
    <source>
        <dbReference type="ARBA" id="ARBA00022741"/>
    </source>
</evidence>
<dbReference type="Proteomes" id="UP000245362">
    <property type="component" value="Unassembled WGS sequence"/>
</dbReference>
<reference evidence="11 12" key="1">
    <citation type="submission" date="2018-05" db="EMBL/GenBank/DDBJ databases">
        <title>Vibrio limimaris sp. nov., isolated from marine sediment.</title>
        <authorList>
            <person name="Li C.-M."/>
        </authorList>
    </citation>
    <scope>NUCLEOTIDE SEQUENCE [LARGE SCALE GENOMIC DNA]</scope>
    <source>
        <strain evidence="11 12">E4404</strain>
    </source>
</reference>
<proteinExistence type="inferred from homology"/>
<comment type="catalytic activity">
    <reaction evidence="9 10">
        <text>D-gluconate + ATP = 6-phospho-D-gluconate + ADP + H(+)</text>
        <dbReference type="Rhea" id="RHEA:19433"/>
        <dbReference type="ChEBI" id="CHEBI:15378"/>
        <dbReference type="ChEBI" id="CHEBI:18391"/>
        <dbReference type="ChEBI" id="CHEBI:30616"/>
        <dbReference type="ChEBI" id="CHEBI:58759"/>
        <dbReference type="ChEBI" id="CHEBI:456216"/>
        <dbReference type="EC" id="2.7.1.12"/>
    </reaction>
</comment>
<dbReference type="AlphaFoldDB" id="A0A2U3B4T2"/>
<protein>
    <recommendedName>
        <fullName evidence="3 10">Gluconokinase</fullName>
        <ecNumber evidence="3 10">2.7.1.12</ecNumber>
    </recommendedName>
</protein>
<keyword evidence="4 10" id="KW-0808">Transferase</keyword>
<keyword evidence="12" id="KW-1185">Reference proteome</keyword>